<keyword evidence="3" id="KW-1185">Reference proteome</keyword>
<keyword evidence="1" id="KW-0732">Signal</keyword>
<dbReference type="Proteomes" id="UP001500713">
    <property type="component" value="Unassembled WGS sequence"/>
</dbReference>
<evidence type="ECO:0000313" key="3">
    <source>
        <dbReference type="Proteomes" id="UP001500713"/>
    </source>
</evidence>
<proteinExistence type="predicted"/>
<feature type="signal peptide" evidence="1">
    <location>
        <begin position="1"/>
        <end position="24"/>
    </location>
</feature>
<name>A0ABN0ZZR3_9SPHN</name>
<accession>A0ABN0ZZR3</accession>
<gene>
    <name evidence="2" type="ORF">GCM10009096_00650</name>
</gene>
<feature type="chain" id="PRO_5045193324" evidence="1">
    <location>
        <begin position="25"/>
        <end position="121"/>
    </location>
</feature>
<evidence type="ECO:0000256" key="1">
    <source>
        <dbReference type="SAM" id="SignalP"/>
    </source>
</evidence>
<sequence length="121" mass="12332">MSSLKKILATIFLAVLTLATPATAAGLWEPATITRISVNSVGVAFLELDPGAPNTGYAKAACSNNGLWEVAFDASTPAGQAMLSLALSAHLAKKPVRVVGSGTCSANAGVEGIFYLDILPD</sequence>
<evidence type="ECO:0000313" key="2">
    <source>
        <dbReference type="EMBL" id="GAA0464059.1"/>
    </source>
</evidence>
<dbReference type="RefSeq" id="WP_229954372.1">
    <property type="nucleotide sequence ID" value="NZ_BAAAEM010000002.1"/>
</dbReference>
<comment type="caution">
    <text evidence="2">The sequence shown here is derived from an EMBL/GenBank/DDBJ whole genome shotgun (WGS) entry which is preliminary data.</text>
</comment>
<protein>
    <submittedName>
        <fullName evidence="2">Uncharacterized protein</fullName>
    </submittedName>
</protein>
<dbReference type="EMBL" id="BAAAEM010000002">
    <property type="protein sequence ID" value="GAA0464059.1"/>
    <property type="molecule type" value="Genomic_DNA"/>
</dbReference>
<organism evidence="2 3">
    <name type="scientific">Parasphingorhabdus litoris</name>
    <dbReference type="NCBI Taxonomy" id="394733"/>
    <lineage>
        <taxon>Bacteria</taxon>
        <taxon>Pseudomonadati</taxon>
        <taxon>Pseudomonadota</taxon>
        <taxon>Alphaproteobacteria</taxon>
        <taxon>Sphingomonadales</taxon>
        <taxon>Sphingomonadaceae</taxon>
        <taxon>Parasphingorhabdus</taxon>
    </lineage>
</organism>
<reference evidence="2 3" key="1">
    <citation type="journal article" date="2019" name="Int. J. Syst. Evol. Microbiol.">
        <title>The Global Catalogue of Microorganisms (GCM) 10K type strain sequencing project: providing services to taxonomists for standard genome sequencing and annotation.</title>
        <authorList>
            <consortium name="The Broad Institute Genomics Platform"/>
            <consortium name="The Broad Institute Genome Sequencing Center for Infectious Disease"/>
            <person name="Wu L."/>
            <person name="Ma J."/>
        </authorList>
    </citation>
    <scope>NUCLEOTIDE SEQUENCE [LARGE SCALE GENOMIC DNA]</scope>
    <source>
        <strain evidence="2 3">JCM 14162</strain>
    </source>
</reference>